<keyword evidence="2" id="KW-1185">Reference proteome</keyword>
<reference evidence="1 2" key="1">
    <citation type="submission" date="2020-03" db="EMBL/GenBank/DDBJ databases">
        <title>Draft genome sequence of environmentally isolated violet-colored cultures.</title>
        <authorList>
            <person name="Wilson H.S."/>
        </authorList>
    </citation>
    <scope>NUCLEOTIDE SEQUENCE [LARGE SCALE GENOMIC DNA]</scope>
    <source>
        <strain evidence="1 2">HSC-16F04</strain>
    </source>
</reference>
<evidence type="ECO:0000313" key="1">
    <source>
        <dbReference type="EMBL" id="NHQ86803.1"/>
    </source>
</evidence>
<evidence type="ECO:0000313" key="2">
    <source>
        <dbReference type="Proteomes" id="UP000712570"/>
    </source>
</evidence>
<organism evidence="1 2">
    <name type="scientific">Iodobacter violaceini</name>
    <dbReference type="NCBI Taxonomy" id="3044271"/>
    <lineage>
        <taxon>Bacteria</taxon>
        <taxon>Pseudomonadati</taxon>
        <taxon>Pseudomonadota</taxon>
        <taxon>Betaproteobacteria</taxon>
        <taxon>Neisseriales</taxon>
        <taxon>Chitinibacteraceae</taxon>
        <taxon>Iodobacter</taxon>
    </lineage>
</organism>
<dbReference type="EMBL" id="JAAOLX010000005">
    <property type="protein sequence ID" value="NHQ86803.1"/>
    <property type="molecule type" value="Genomic_DNA"/>
</dbReference>
<protein>
    <recommendedName>
        <fullName evidence="3">DUF3990 domain-containing protein</fullName>
    </recommendedName>
</protein>
<sequence length="176" mass="20051">MMIIPHIPLRLFHGSALPDLTSLKIAFAQNDTPLGPGVYLTEDPLVARCYSKDLGKIYEVEVRGNRSYVINLDEPFKKQTFEARSSIIKLLHLAKCEMPSTDKLDARKIIQMTQSKFTKEERNLRLAQLGIWMIFGTLDCYESNGRGDRGIQYVILEDTSIMSVKPYIKQVEPSEV</sequence>
<evidence type="ECO:0008006" key="3">
    <source>
        <dbReference type="Google" id="ProtNLM"/>
    </source>
</evidence>
<gene>
    <name evidence="1" type="ORF">HA050_11805</name>
</gene>
<proteinExistence type="predicted"/>
<accession>A0ABX0KVT4</accession>
<dbReference type="Proteomes" id="UP000712570">
    <property type="component" value="Unassembled WGS sequence"/>
</dbReference>
<name>A0ABX0KVT4_9NEIS</name>
<dbReference type="RefSeq" id="WP_166826225.1">
    <property type="nucleotide sequence ID" value="NZ_JAAOLX010000005.1"/>
</dbReference>
<comment type="caution">
    <text evidence="1">The sequence shown here is derived from an EMBL/GenBank/DDBJ whole genome shotgun (WGS) entry which is preliminary data.</text>
</comment>